<evidence type="ECO:0000313" key="2">
    <source>
        <dbReference type="EMBL" id="RJX43141.1"/>
    </source>
</evidence>
<proteinExistence type="predicted"/>
<dbReference type="Proteomes" id="UP000276588">
    <property type="component" value="Unassembled WGS sequence"/>
</dbReference>
<dbReference type="RefSeq" id="WP_120102788.1">
    <property type="nucleotide sequence ID" value="NZ_QKNY01000010.1"/>
</dbReference>
<dbReference type="EMBL" id="QKNY01000010">
    <property type="protein sequence ID" value="RJX43141.1"/>
    <property type="molecule type" value="Genomic_DNA"/>
</dbReference>
<organism evidence="2 3">
    <name type="scientific">Halonotius aquaticus</name>
    <dbReference type="NCBI Taxonomy" id="2216978"/>
    <lineage>
        <taxon>Archaea</taxon>
        <taxon>Methanobacteriati</taxon>
        <taxon>Methanobacteriota</taxon>
        <taxon>Stenosarchaea group</taxon>
        <taxon>Halobacteria</taxon>
        <taxon>Halobacteriales</taxon>
        <taxon>Haloferacaceae</taxon>
        <taxon>Halonotius</taxon>
    </lineage>
</organism>
<accession>A0A3A6Q1U9</accession>
<gene>
    <name evidence="2" type="ORF">DM826_07495</name>
</gene>
<evidence type="ECO:0000256" key="1">
    <source>
        <dbReference type="SAM" id="MobiDB-lite"/>
    </source>
</evidence>
<name>A0A3A6Q1U9_9EURY</name>
<reference evidence="2 3" key="1">
    <citation type="submission" date="2018-06" db="EMBL/GenBank/DDBJ databases">
        <title>Halonotius sp. F13-13 a new haloarchaeeon isolated from a solar saltern from Isla Cristina, Huelva, Spain.</title>
        <authorList>
            <person name="Duran-Viseras A."/>
            <person name="Sanchez-Porro C."/>
            <person name="Ventosa A."/>
        </authorList>
    </citation>
    <scope>NUCLEOTIDE SEQUENCE [LARGE SCALE GENOMIC DNA]</scope>
    <source>
        <strain evidence="2 3">F13-13</strain>
    </source>
</reference>
<evidence type="ECO:0000313" key="3">
    <source>
        <dbReference type="Proteomes" id="UP000276588"/>
    </source>
</evidence>
<sequence length="112" mass="12250">MTDEDASLGDEDDETGDRFDKDDVVIYEVPDGFSADNYPTLILGTDDTPAGEKTIIEPDGDETTMSELHEGVDPAETVYKTQPLMISDDDIVPVGEAGFTPESHLRDPEQDQ</sequence>
<comment type="caution">
    <text evidence="2">The sequence shown here is derived from an EMBL/GenBank/DDBJ whole genome shotgun (WGS) entry which is preliminary data.</text>
</comment>
<dbReference type="AlphaFoldDB" id="A0A3A6Q1U9"/>
<feature type="region of interest" description="Disordered" evidence="1">
    <location>
        <begin position="1"/>
        <end position="22"/>
    </location>
</feature>
<feature type="compositionally biased region" description="Acidic residues" evidence="1">
    <location>
        <begin position="1"/>
        <end position="15"/>
    </location>
</feature>
<protein>
    <submittedName>
        <fullName evidence="2">Uncharacterized protein</fullName>
    </submittedName>
</protein>
<keyword evidence="3" id="KW-1185">Reference proteome</keyword>